<keyword evidence="2" id="KW-0328">Glycosyltransferase</keyword>
<reference evidence="2" key="1">
    <citation type="submission" date="2023-07" db="EMBL/GenBank/DDBJ databases">
        <title>Genome content predicts the carbon catabolic preferences of heterotrophic bacteria.</title>
        <authorList>
            <person name="Gralka M."/>
        </authorList>
    </citation>
    <scope>NUCLEOTIDE SEQUENCE</scope>
    <source>
        <strain evidence="2">I3M17_2</strain>
    </source>
</reference>
<dbReference type="SUPFAM" id="SSF53756">
    <property type="entry name" value="UDP-Glycosyltransferase/glycogen phosphorylase"/>
    <property type="match status" value="1"/>
</dbReference>
<dbReference type="EC" id="2.4.-.-" evidence="2"/>
<sequence length="83" mass="9525">LEISREIIDKHQLKDKKCLLYVGRLVEVKNLESLIKAVDLVSNEISDFRLLMVGSGEDEVRLKELSKSLRLTNEIIFIGRKEG</sequence>
<dbReference type="AlphaFoldDB" id="A0AAW7XEQ2"/>
<dbReference type="Gene3D" id="3.40.50.2000">
    <property type="entry name" value="Glycogen Phosphorylase B"/>
    <property type="match status" value="1"/>
</dbReference>
<protein>
    <submittedName>
        <fullName evidence="2">Glycosyltransferase</fullName>
        <ecNumber evidence="2">2.4.-.-</ecNumber>
    </submittedName>
</protein>
<dbReference type="InterPro" id="IPR050194">
    <property type="entry name" value="Glycosyltransferase_grp1"/>
</dbReference>
<dbReference type="RefSeq" id="WP_303494640.1">
    <property type="nucleotide sequence ID" value="NZ_JAUOPB010000403.1"/>
</dbReference>
<dbReference type="Proteomes" id="UP001169760">
    <property type="component" value="Unassembled WGS sequence"/>
</dbReference>
<proteinExistence type="predicted"/>
<name>A0AAW7XEQ2_9GAMM</name>
<comment type="caution">
    <text evidence="2">The sequence shown here is derived from an EMBL/GenBank/DDBJ whole genome shotgun (WGS) entry which is preliminary data.</text>
</comment>
<feature type="non-terminal residue" evidence="2">
    <location>
        <position position="1"/>
    </location>
</feature>
<dbReference type="PANTHER" id="PTHR45947:SF3">
    <property type="entry name" value="SULFOQUINOVOSYL TRANSFERASE SQD2"/>
    <property type="match status" value="1"/>
</dbReference>
<organism evidence="2 3">
    <name type="scientific">Saccharophagus degradans</name>
    <dbReference type="NCBI Taxonomy" id="86304"/>
    <lineage>
        <taxon>Bacteria</taxon>
        <taxon>Pseudomonadati</taxon>
        <taxon>Pseudomonadota</taxon>
        <taxon>Gammaproteobacteria</taxon>
        <taxon>Cellvibrionales</taxon>
        <taxon>Cellvibrionaceae</taxon>
        <taxon>Saccharophagus</taxon>
    </lineage>
</organism>
<evidence type="ECO:0000313" key="3">
    <source>
        <dbReference type="Proteomes" id="UP001169760"/>
    </source>
</evidence>
<gene>
    <name evidence="2" type="ORF">Q4521_22160</name>
</gene>
<evidence type="ECO:0000313" key="2">
    <source>
        <dbReference type="EMBL" id="MDO6425198.1"/>
    </source>
</evidence>
<feature type="domain" description="Glycosyl transferase family 1" evidence="1">
    <location>
        <begin position="5"/>
        <end position="82"/>
    </location>
</feature>
<evidence type="ECO:0000259" key="1">
    <source>
        <dbReference type="Pfam" id="PF00534"/>
    </source>
</evidence>
<accession>A0AAW7XEQ2</accession>
<dbReference type="InterPro" id="IPR001296">
    <property type="entry name" value="Glyco_trans_1"/>
</dbReference>
<dbReference type="GO" id="GO:0016757">
    <property type="term" value="F:glycosyltransferase activity"/>
    <property type="evidence" value="ECO:0007669"/>
    <property type="project" value="UniProtKB-KW"/>
</dbReference>
<dbReference type="EMBL" id="JAUOPB010000403">
    <property type="protein sequence ID" value="MDO6425198.1"/>
    <property type="molecule type" value="Genomic_DNA"/>
</dbReference>
<dbReference type="Pfam" id="PF00534">
    <property type="entry name" value="Glycos_transf_1"/>
    <property type="match status" value="1"/>
</dbReference>
<feature type="non-terminal residue" evidence="2">
    <location>
        <position position="83"/>
    </location>
</feature>
<keyword evidence="2" id="KW-0808">Transferase</keyword>
<dbReference type="PANTHER" id="PTHR45947">
    <property type="entry name" value="SULFOQUINOVOSYL TRANSFERASE SQD2"/>
    <property type="match status" value="1"/>
</dbReference>